<protein>
    <submittedName>
        <fullName evidence="2">Uncharacterized protein</fullName>
    </submittedName>
</protein>
<accession>A0A1Y0AYP5</accession>
<feature type="region of interest" description="Disordered" evidence="1">
    <location>
        <begin position="1"/>
        <end position="28"/>
    </location>
</feature>
<proteinExistence type="predicted"/>
<keyword evidence="2" id="KW-0496">Mitochondrion</keyword>
<reference evidence="2" key="1">
    <citation type="submission" date="2017-03" db="EMBL/GenBank/DDBJ databases">
        <title>The mitochondrial genome of the carnivorous plant Utricularia reniformis (Lentibulariaceae): structure, comparative analysis and evolutionary landmarks.</title>
        <authorList>
            <person name="Silva S.R."/>
            <person name="Alvarenga D.O."/>
            <person name="Michael T.P."/>
            <person name="Miranda V.F.O."/>
            <person name="Varani A.M."/>
        </authorList>
    </citation>
    <scope>NUCLEOTIDE SEQUENCE</scope>
</reference>
<organism evidence="2">
    <name type="scientific">Utricularia reniformis</name>
    <dbReference type="NCBI Taxonomy" id="192314"/>
    <lineage>
        <taxon>Eukaryota</taxon>
        <taxon>Viridiplantae</taxon>
        <taxon>Streptophyta</taxon>
        <taxon>Embryophyta</taxon>
        <taxon>Tracheophyta</taxon>
        <taxon>Spermatophyta</taxon>
        <taxon>Magnoliopsida</taxon>
        <taxon>eudicotyledons</taxon>
        <taxon>Gunneridae</taxon>
        <taxon>Pentapetalae</taxon>
        <taxon>asterids</taxon>
        <taxon>lamiids</taxon>
        <taxon>Lamiales</taxon>
        <taxon>Lentibulariaceae</taxon>
        <taxon>Utricularia</taxon>
    </lineage>
</organism>
<name>A0A1Y0AYP5_9LAMI</name>
<dbReference type="AlphaFoldDB" id="A0A1Y0AYP5"/>
<gene>
    <name evidence="2" type="ORF">AEK19_MT0320</name>
</gene>
<evidence type="ECO:0000256" key="1">
    <source>
        <dbReference type="SAM" id="MobiDB-lite"/>
    </source>
</evidence>
<geneLocation type="mitochondrion" evidence="2"/>
<dbReference type="EMBL" id="KY774314">
    <property type="protein sequence ID" value="ART30273.1"/>
    <property type="molecule type" value="Genomic_DNA"/>
</dbReference>
<sequence>MPHRKSTTDSNNGSSDRTSDVKDGWFSGKGQTKVRIAPLCSRKSQCHPPFQLSYPLLASR</sequence>
<evidence type="ECO:0000313" key="2">
    <source>
        <dbReference type="EMBL" id="ART30273.1"/>
    </source>
</evidence>